<sequence>MALQNTIWAADQPPPEGVKSWLATLYATVDSTADDSGTKLASLYTADAVVCGLHGKSEGTEAIIQSRKTAWDHIDRRHHEVLRVYTASSTYSDILLLGRLTVDFKSGTQVVAEFIARVLFAESTENDPKAKLYEVWGVRHPFSLPLYVNLY</sequence>
<dbReference type="Proteomes" id="UP000288168">
    <property type="component" value="Unassembled WGS sequence"/>
</dbReference>
<dbReference type="OrthoDB" id="3468019at2759"/>
<evidence type="ECO:0000313" key="1">
    <source>
        <dbReference type="EMBL" id="RSL58709.1"/>
    </source>
</evidence>
<comment type="caution">
    <text evidence="1">The sequence shown here is derived from an EMBL/GenBank/DDBJ whole genome shotgun (WGS) entry which is preliminary data.</text>
</comment>
<proteinExistence type="predicted"/>
<organism evidence="1 2">
    <name type="scientific">Fusarium duplospermum</name>
    <dbReference type="NCBI Taxonomy" id="1325734"/>
    <lineage>
        <taxon>Eukaryota</taxon>
        <taxon>Fungi</taxon>
        <taxon>Dikarya</taxon>
        <taxon>Ascomycota</taxon>
        <taxon>Pezizomycotina</taxon>
        <taxon>Sordariomycetes</taxon>
        <taxon>Hypocreomycetidae</taxon>
        <taxon>Hypocreales</taxon>
        <taxon>Nectriaceae</taxon>
        <taxon>Fusarium</taxon>
        <taxon>Fusarium solani species complex</taxon>
    </lineage>
</organism>
<accession>A0A428Q0F8</accession>
<dbReference type="AlphaFoldDB" id="A0A428Q0F8"/>
<dbReference type="SUPFAM" id="SSF54427">
    <property type="entry name" value="NTF2-like"/>
    <property type="match status" value="1"/>
</dbReference>
<dbReference type="InterPro" id="IPR032710">
    <property type="entry name" value="NTF2-like_dom_sf"/>
</dbReference>
<dbReference type="EMBL" id="NKCI01000071">
    <property type="protein sequence ID" value="RSL58709.1"/>
    <property type="molecule type" value="Genomic_DNA"/>
</dbReference>
<evidence type="ECO:0008006" key="3">
    <source>
        <dbReference type="Google" id="ProtNLM"/>
    </source>
</evidence>
<reference evidence="1 2" key="1">
    <citation type="submission" date="2017-06" db="EMBL/GenBank/DDBJ databases">
        <title>Comparative genomic analysis of Ambrosia Fusariam Clade fungi.</title>
        <authorList>
            <person name="Stajich J.E."/>
            <person name="Carrillo J."/>
            <person name="Kijimoto T."/>
            <person name="Eskalen A."/>
            <person name="O'Donnell K."/>
            <person name="Kasson M."/>
        </authorList>
    </citation>
    <scope>NUCLEOTIDE SEQUENCE [LARGE SCALE GENOMIC DNA]</scope>
    <source>
        <strain evidence="1 2">NRRL62584</strain>
    </source>
</reference>
<evidence type="ECO:0000313" key="2">
    <source>
        <dbReference type="Proteomes" id="UP000288168"/>
    </source>
</evidence>
<protein>
    <recommendedName>
        <fullName evidence="3">SnoaL-like domain-containing protein</fullName>
    </recommendedName>
</protein>
<name>A0A428Q0F8_9HYPO</name>
<keyword evidence="2" id="KW-1185">Reference proteome</keyword>
<gene>
    <name evidence="1" type="ORF">CEP54_007601</name>
</gene>